<feature type="transmembrane region" description="Helical" evidence="2">
    <location>
        <begin position="236"/>
        <end position="257"/>
    </location>
</feature>
<keyword evidence="2" id="KW-0812">Transmembrane</keyword>
<proteinExistence type="predicted"/>
<feature type="transmembrane region" description="Helical" evidence="2">
    <location>
        <begin position="39"/>
        <end position="62"/>
    </location>
</feature>
<dbReference type="RefSeq" id="WP_147301378.1">
    <property type="nucleotide sequence ID" value="NZ_QTUA01000001.1"/>
</dbReference>
<organism evidence="3 4">
    <name type="scientific">Calidifontibacter indicus</name>
    <dbReference type="NCBI Taxonomy" id="419650"/>
    <lineage>
        <taxon>Bacteria</taxon>
        <taxon>Bacillati</taxon>
        <taxon>Actinomycetota</taxon>
        <taxon>Actinomycetes</taxon>
        <taxon>Micrococcales</taxon>
        <taxon>Dermacoccaceae</taxon>
        <taxon>Calidifontibacter</taxon>
    </lineage>
</organism>
<evidence type="ECO:0000313" key="4">
    <source>
        <dbReference type="Proteomes" id="UP000256253"/>
    </source>
</evidence>
<feature type="transmembrane region" description="Helical" evidence="2">
    <location>
        <begin position="384"/>
        <end position="406"/>
    </location>
</feature>
<feature type="region of interest" description="Disordered" evidence="1">
    <location>
        <begin position="1"/>
        <end position="32"/>
    </location>
</feature>
<dbReference type="AlphaFoldDB" id="A0A3D9V262"/>
<reference evidence="3 4" key="1">
    <citation type="submission" date="2018-08" db="EMBL/GenBank/DDBJ databases">
        <title>Sequencing the genomes of 1000 actinobacteria strains.</title>
        <authorList>
            <person name="Klenk H.-P."/>
        </authorList>
    </citation>
    <scope>NUCLEOTIDE SEQUENCE [LARGE SCALE GENOMIC DNA]</scope>
    <source>
        <strain evidence="3 4">DSM 22967</strain>
    </source>
</reference>
<accession>A0A3D9V262</accession>
<evidence type="ECO:0000313" key="3">
    <source>
        <dbReference type="EMBL" id="REF31181.1"/>
    </source>
</evidence>
<keyword evidence="2" id="KW-0472">Membrane</keyword>
<dbReference type="PANTHER" id="PTHR13593:SF140">
    <property type="entry name" value="PLC-LIKE PHOSPHODIESTERASE"/>
    <property type="match status" value="1"/>
</dbReference>
<feature type="compositionally biased region" description="Acidic residues" evidence="1">
    <location>
        <begin position="1"/>
        <end position="14"/>
    </location>
</feature>
<protein>
    <submittedName>
        <fullName evidence="3">Uncharacterized protein</fullName>
    </submittedName>
</protein>
<dbReference type="Pfam" id="PF26146">
    <property type="entry name" value="PI-PLC_X"/>
    <property type="match status" value="1"/>
</dbReference>
<dbReference type="EMBL" id="QTUA01000001">
    <property type="protein sequence ID" value="REF31181.1"/>
    <property type="molecule type" value="Genomic_DNA"/>
</dbReference>
<feature type="transmembrane region" description="Helical" evidence="2">
    <location>
        <begin position="202"/>
        <end position="224"/>
    </location>
</feature>
<keyword evidence="2" id="KW-1133">Transmembrane helix</keyword>
<feature type="transmembrane region" description="Helical" evidence="2">
    <location>
        <begin position="343"/>
        <end position="363"/>
    </location>
</feature>
<gene>
    <name evidence="3" type="ORF">DFJ65_2226</name>
</gene>
<dbReference type="Proteomes" id="UP000256253">
    <property type="component" value="Unassembled WGS sequence"/>
</dbReference>
<dbReference type="SUPFAM" id="SSF51695">
    <property type="entry name" value="PLC-like phosphodiesterases"/>
    <property type="match status" value="1"/>
</dbReference>
<dbReference type="PANTHER" id="PTHR13593">
    <property type="match status" value="1"/>
</dbReference>
<comment type="caution">
    <text evidence="3">The sequence shown here is derived from an EMBL/GenBank/DDBJ whole genome shotgun (WGS) entry which is preliminary data.</text>
</comment>
<dbReference type="InterPro" id="IPR051057">
    <property type="entry name" value="PI-PLC_domain"/>
</dbReference>
<sequence>MDQDGEPASGDDADPVSPESAESREPVVGRAKPRRSARAWASIVLCVVSAVLLAGGTLAGIANRQLVDGSRFAAHVDAVRQDDAVARQVGIAMTNKVIEANPDLVAVRPLIEAASVAVVQSPSVSPMLTATIREVHAAFTQPGSGTVVLRLADIGAVLSGVVAKISPDTAASLPPNLDVTLARIGDQTAAHSTIDLARRVSLLSWLLPLLALLCVVAAAWASGWGERSVRLAGRSLLGAGCLVALVAGVGTVIGSTTGTNTLDGALRAATIHELVGLLWWPAAVLLGAGVVLRVVAALDGAPATSDARDWLELQPSSQRVQGLRAGILVLLGTYVVVRPASAVQAVALLIGLGVLLLGLGEATRILSQLVAEHGSRVSDRVQRWIGRVLQVAPGVVVAGLVISLALPSSRALPAVLAVPNDTRCNGYVELCARPYNQVAYPAAHNSMSAADEPGWFLAEQPTGLVGQLDAGIRVLLIDTWYGQATTTPGQVSNAAKDKAKAEAQLNAEFGAGAVASARRLRNTVSGNPIGPVEPYLCHAVCDIGATKWEPAMAGVRTWLQNHPREVVTFFIEDNVSAADTAKVFEAAGLLPYVATHEPGRPWPTLGQMIETGKRVVVLMQRDGGGATYPWLLQGWDQAQDTNYDAKTPEQLSCARNRGTDKSQLLLINNWLNNFDRIVTGADQVNAYDSLYPRMLRCQKERGMIPNFVAVNYYNRGDLFRVVNALNRVG</sequence>
<dbReference type="GO" id="GO:0006629">
    <property type="term" value="P:lipid metabolic process"/>
    <property type="evidence" value="ECO:0007669"/>
    <property type="project" value="InterPro"/>
</dbReference>
<dbReference type="InterPro" id="IPR017946">
    <property type="entry name" value="PLC-like_Pdiesterase_TIM-brl"/>
</dbReference>
<dbReference type="Gene3D" id="3.20.20.190">
    <property type="entry name" value="Phosphatidylinositol (PI) phosphodiesterase"/>
    <property type="match status" value="1"/>
</dbReference>
<dbReference type="OrthoDB" id="5240859at2"/>
<keyword evidence="4" id="KW-1185">Reference proteome</keyword>
<feature type="transmembrane region" description="Helical" evidence="2">
    <location>
        <begin position="277"/>
        <end position="298"/>
    </location>
</feature>
<evidence type="ECO:0000256" key="1">
    <source>
        <dbReference type="SAM" id="MobiDB-lite"/>
    </source>
</evidence>
<evidence type="ECO:0000256" key="2">
    <source>
        <dbReference type="SAM" id="Phobius"/>
    </source>
</evidence>
<dbReference type="GO" id="GO:0008081">
    <property type="term" value="F:phosphoric diester hydrolase activity"/>
    <property type="evidence" value="ECO:0007669"/>
    <property type="project" value="InterPro"/>
</dbReference>
<name>A0A3D9V262_9MICO</name>